<comment type="caution">
    <text evidence="4">The sequence shown here is derived from an EMBL/GenBank/DDBJ whole genome shotgun (WGS) entry which is preliminary data.</text>
</comment>
<feature type="domain" description="Ras-associating" evidence="3">
    <location>
        <begin position="1"/>
        <end position="82"/>
    </location>
</feature>
<accession>A0ABD1JMH7</accession>
<feature type="coiled-coil region" evidence="1">
    <location>
        <begin position="276"/>
        <end position="397"/>
    </location>
</feature>
<reference evidence="4 5" key="1">
    <citation type="submission" date="2024-09" db="EMBL/GenBank/DDBJ databases">
        <title>A chromosome-level genome assembly of Gray's grenadier anchovy, Coilia grayii.</title>
        <authorList>
            <person name="Fu Z."/>
        </authorList>
    </citation>
    <scope>NUCLEOTIDE SEQUENCE [LARGE SCALE GENOMIC DNA]</scope>
    <source>
        <strain evidence="4">G4</strain>
        <tissue evidence="4">Muscle</tissue>
    </source>
</reference>
<dbReference type="Gene3D" id="3.10.20.90">
    <property type="entry name" value="Phosphatidylinositol 3-kinase Catalytic Subunit, Chain A, domain 1"/>
    <property type="match status" value="1"/>
</dbReference>
<dbReference type="PROSITE" id="PS50200">
    <property type="entry name" value="RA"/>
    <property type="match status" value="1"/>
</dbReference>
<feature type="region of interest" description="Disordered" evidence="2">
    <location>
        <begin position="78"/>
        <end position="224"/>
    </location>
</feature>
<dbReference type="AlphaFoldDB" id="A0ABD1JMH7"/>
<dbReference type="PANTHER" id="PTHR15286:SF11">
    <property type="entry name" value="RAS ASSOCIATION DOMAIN-CONTAINING PROTEIN 7"/>
    <property type="match status" value="1"/>
</dbReference>
<dbReference type="EMBL" id="JBHFQA010000013">
    <property type="protein sequence ID" value="KAL2088348.1"/>
    <property type="molecule type" value="Genomic_DNA"/>
</dbReference>
<sequence>MELKVWVDGILRVVCGLSEDTTCQEVVIALAQAIGQTGRYVLVQKLRDTEKQLLAHERPLDTLAKLGQLGSEVRFILRRTGPSGGGGGGSTGGSSVGSINSSSNGGGPPAPPPPPDRTTSLPHFPLPRHLQPEVPKRKEPKKALTFNLGPSSAPHTRPKHFKKPPRDSPELRRGSPSPSPAQSASPSPSPTPTPASSTPPPLPSKEELFRQILQQQAELSALGEKLDSTQQEVWVLEQPPPPLLPPHLLEELDQLEEAVRRNKAELAHSAHWEGELQAEQGREDAMRQEVEKLRLQLEEHAQRLADCGGQAGRLEGELQELQLQREAQRNGLKQAQITQESLDAAQAELQRRHRQEAELRSSLGDAEQELETVYRMLQAKTQELDELNKELRQCNLQQFIQQTGAPPNTPSQQTDLQGETELIEVSQLLFDTDTDSEDSGLFSSESQPTLTARQILGDSRSSKKPLGKHFMPHGDMTFVLQCGLEVECVYPVVIKC</sequence>
<evidence type="ECO:0000256" key="2">
    <source>
        <dbReference type="SAM" id="MobiDB-lite"/>
    </source>
</evidence>
<dbReference type="SMART" id="SM00314">
    <property type="entry name" value="RA"/>
    <property type="match status" value="1"/>
</dbReference>
<evidence type="ECO:0000256" key="1">
    <source>
        <dbReference type="SAM" id="Coils"/>
    </source>
</evidence>
<dbReference type="SUPFAM" id="SSF54236">
    <property type="entry name" value="Ubiquitin-like"/>
    <property type="match status" value="1"/>
</dbReference>
<gene>
    <name evidence="4" type="ORF">ACEWY4_015247</name>
</gene>
<organism evidence="4 5">
    <name type="scientific">Coilia grayii</name>
    <name type="common">Gray's grenadier anchovy</name>
    <dbReference type="NCBI Taxonomy" id="363190"/>
    <lineage>
        <taxon>Eukaryota</taxon>
        <taxon>Metazoa</taxon>
        <taxon>Chordata</taxon>
        <taxon>Craniata</taxon>
        <taxon>Vertebrata</taxon>
        <taxon>Euteleostomi</taxon>
        <taxon>Actinopterygii</taxon>
        <taxon>Neopterygii</taxon>
        <taxon>Teleostei</taxon>
        <taxon>Clupei</taxon>
        <taxon>Clupeiformes</taxon>
        <taxon>Clupeoidei</taxon>
        <taxon>Engraulidae</taxon>
        <taxon>Coilinae</taxon>
        <taxon>Coilia</taxon>
    </lineage>
</organism>
<proteinExistence type="predicted"/>
<dbReference type="Proteomes" id="UP001591681">
    <property type="component" value="Unassembled WGS sequence"/>
</dbReference>
<feature type="compositionally biased region" description="Gly residues" evidence="2">
    <location>
        <begin position="82"/>
        <end position="95"/>
    </location>
</feature>
<dbReference type="PANTHER" id="PTHR15286">
    <property type="entry name" value="RAS-ASSOCIATING DOMAIN CONTAINING PROTEIN"/>
    <property type="match status" value="1"/>
</dbReference>
<feature type="region of interest" description="Disordered" evidence="2">
    <location>
        <begin position="434"/>
        <end position="468"/>
    </location>
</feature>
<feature type="compositionally biased region" description="Polar residues" evidence="2">
    <location>
        <begin position="441"/>
        <end position="452"/>
    </location>
</feature>
<dbReference type="InterPro" id="IPR000159">
    <property type="entry name" value="RA_dom"/>
</dbReference>
<evidence type="ECO:0000259" key="3">
    <source>
        <dbReference type="PROSITE" id="PS50200"/>
    </source>
</evidence>
<protein>
    <recommendedName>
        <fullName evidence="3">Ras-associating domain-containing protein</fullName>
    </recommendedName>
</protein>
<evidence type="ECO:0000313" key="5">
    <source>
        <dbReference type="Proteomes" id="UP001591681"/>
    </source>
</evidence>
<keyword evidence="1" id="KW-0175">Coiled coil</keyword>
<dbReference type="InterPro" id="IPR033593">
    <property type="entry name" value="N-RASSF"/>
</dbReference>
<feature type="compositionally biased region" description="Basic and acidic residues" evidence="2">
    <location>
        <begin position="164"/>
        <end position="173"/>
    </location>
</feature>
<dbReference type="Pfam" id="PF00788">
    <property type="entry name" value="RA"/>
    <property type="match status" value="1"/>
</dbReference>
<dbReference type="InterPro" id="IPR029071">
    <property type="entry name" value="Ubiquitin-like_domsf"/>
</dbReference>
<feature type="compositionally biased region" description="Pro residues" evidence="2">
    <location>
        <begin position="187"/>
        <end position="203"/>
    </location>
</feature>
<name>A0ABD1JMH7_9TELE</name>
<keyword evidence="5" id="KW-1185">Reference proteome</keyword>
<evidence type="ECO:0000313" key="4">
    <source>
        <dbReference type="EMBL" id="KAL2088348.1"/>
    </source>
</evidence>